<feature type="transmembrane region" description="Helical" evidence="11">
    <location>
        <begin position="21"/>
        <end position="42"/>
    </location>
</feature>
<evidence type="ECO:0000256" key="2">
    <source>
        <dbReference type="ARBA" id="ARBA00022448"/>
    </source>
</evidence>
<dbReference type="RefSeq" id="WP_252768895.1">
    <property type="nucleotide sequence ID" value="NZ_JAMXMC010000003.1"/>
</dbReference>
<feature type="transmembrane region" description="Helical" evidence="11">
    <location>
        <begin position="368"/>
        <end position="393"/>
    </location>
</feature>
<protein>
    <submittedName>
        <fullName evidence="12">Chloride channel protein</fullName>
    </submittedName>
</protein>
<name>A0ABT1BJQ4_9BURK</name>
<keyword evidence="3 11" id="KW-0812">Transmembrane</keyword>
<dbReference type="Proteomes" id="UP001204851">
    <property type="component" value="Unassembled WGS sequence"/>
</dbReference>
<evidence type="ECO:0000256" key="1">
    <source>
        <dbReference type="ARBA" id="ARBA00004141"/>
    </source>
</evidence>
<evidence type="ECO:0000256" key="11">
    <source>
        <dbReference type="SAM" id="Phobius"/>
    </source>
</evidence>
<keyword evidence="9" id="KW-0407">Ion channel</keyword>
<feature type="transmembrane region" description="Helical" evidence="11">
    <location>
        <begin position="316"/>
        <end position="335"/>
    </location>
</feature>
<proteinExistence type="predicted"/>
<evidence type="ECO:0000256" key="7">
    <source>
        <dbReference type="ARBA" id="ARBA00023173"/>
    </source>
</evidence>
<evidence type="ECO:0000256" key="9">
    <source>
        <dbReference type="ARBA" id="ARBA00023303"/>
    </source>
</evidence>
<evidence type="ECO:0000313" key="13">
    <source>
        <dbReference type="Proteomes" id="UP001204851"/>
    </source>
</evidence>
<organism evidence="12 13">
    <name type="scientific">Ideonella oryzae</name>
    <dbReference type="NCBI Taxonomy" id="2937441"/>
    <lineage>
        <taxon>Bacteria</taxon>
        <taxon>Pseudomonadati</taxon>
        <taxon>Pseudomonadota</taxon>
        <taxon>Betaproteobacteria</taxon>
        <taxon>Burkholderiales</taxon>
        <taxon>Sphaerotilaceae</taxon>
        <taxon>Ideonella</taxon>
    </lineage>
</organism>
<dbReference type="PANTHER" id="PTHR43427:SF6">
    <property type="entry name" value="CHLORIDE CHANNEL PROTEIN CLC-E"/>
    <property type="match status" value="1"/>
</dbReference>
<evidence type="ECO:0000256" key="6">
    <source>
        <dbReference type="ARBA" id="ARBA00023136"/>
    </source>
</evidence>
<evidence type="ECO:0000256" key="5">
    <source>
        <dbReference type="ARBA" id="ARBA00023065"/>
    </source>
</evidence>
<feature type="transmembrane region" description="Helical" evidence="11">
    <location>
        <begin position="200"/>
        <end position="217"/>
    </location>
</feature>
<keyword evidence="6 11" id="KW-0472">Membrane</keyword>
<dbReference type="InterPro" id="IPR050368">
    <property type="entry name" value="ClC-type_chloride_channel"/>
</dbReference>
<dbReference type="InterPro" id="IPR014743">
    <property type="entry name" value="Cl-channel_core"/>
</dbReference>
<keyword evidence="5" id="KW-0406">Ion transport</keyword>
<dbReference type="PANTHER" id="PTHR43427">
    <property type="entry name" value="CHLORIDE CHANNEL PROTEIN CLC-E"/>
    <property type="match status" value="1"/>
</dbReference>
<comment type="caution">
    <text evidence="12">The sequence shown here is derived from an EMBL/GenBank/DDBJ whole genome shotgun (WGS) entry which is preliminary data.</text>
</comment>
<sequence length="466" mass="49428">MRWSLRLRAILHRELGQLDLWRSRAVVLAYAVLTGLSIVWFARTTDWALAQFFSLRQAAWWSPLVWTPLSTAAIVWITRHWVPGAAGSGIPQVMAALDPQVERSQRGLYVSLKLALGKYLLASWGFLAGLSLGREGPSVQVGAGIMHNARHWLPQRGLVSEHGLLVAGGAAGIAAAFNTPLAGVMFAIEELSRRPEQRNSGLIIAAIVLAGLMGVSLQGNESYFGIIRVDEFRADLWWPALLLALACGLAGGLFSRLMIRSLGGQENDRLSRWRRAQPVAFAGACGLLIALIGVANQGITFGSGYSHSRAMLAGEAGIPAVYVLFMFLTTWLTAWSGVPGGIFAPSLAIGGALGNDIALLTGNPQVPALIALGMTGFLAAATQAPLTAFIIVMEMVNGHAMVLSLMACALVASGVSRILSRPLYGTLAGFQLQRLPGRSTAVTPPAAEAETDKKTEPAEGPGISHS</sequence>
<dbReference type="Pfam" id="PF00654">
    <property type="entry name" value="Voltage_CLC"/>
    <property type="match status" value="1"/>
</dbReference>
<evidence type="ECO:0000313" key="12">
    <source>
        <dbReference type="EMBL" id="MCO5976431.1"/>
    </source>
</evidence>
<reference evidence="12 13" key="1">
    <citation type="submission" date="2022-06" db="EMBL/GenBank/DDBJ databases">
        <title>Ideonella sp. NS12-5 Genome sequencing and assembly.</title>
        <authorList>
            <person name="Jung Y."/>
        </authorList>
    </citation>
    <scope>NUCLEOTIDE SEQUENCE [LARGE SCALE GENOMIC DNA]</scope>
    <source>
        <strain evidence="12 13">NS12-5</strain>
    </source>
</reference>
<dbReference type="SUPFAM" id="SSF81340">
    <property type="entry name" value="Clc chloride channel"/>
    <property type="match status" value="1"/>
</dbReference>
<dbReference type="EMBL" id="JAMXMC010000003">
    <property type="protein sequence ID" value="MCO5976431.1"/>
    <property type="molecule type" value="Genomic_DNA"/>
</dbReference>
<accession>A0ABT1BJQ4</accession>
<feature type="transmembrane region" description="Helical" evidence="11">
    <location>
        <begin position="237"/>
        <end position="259"/>
    </location>
</feature>
<gene>
    <name evidence="12" type="ORF">M0L44_06830</name>
</gene>
<evidence type="ECO:0000256" key="8">
    <source>
        <dbReference type="ARBA" id="ARBA00023214"/>
    </source>
</evidence>
<dbReference type="PRINTS" id="PR00762">
    <property type="entry name" value="CLCHANNEL"/>
</dbReference>
<keyword evidence="2" id="KW-0813">Transport</keyword>
<keyword evidence="7" id="KW-0869">Chloride channel</keyword>
<evidence type="ECO:0000256" key="10">
    <source>
        <dbReference type="SAM" id="MobiDB-lite"/>
    </source>
</evidence>
<evidence type="ECO:0000256" key="4">
    <source>
        <dbReference type="ARBA" id="ARBA00022989"/>
    </source>
</evidence>
<feature type="transmembrane region" description="Helical" evidence="11">
    <location>
        <begin position="342"/>
        <end position="362"/>
    </location>
</feature>
<feature type="region of interest" description="Disordered" evidence="10">
    <location>
        <begin position="440"/>
        <end position="466"/>
    </location>
</feature>
<dbReference type="Gene3D" id="1.10.3080.10">
    <property type="entry name" value="Clc chloride channel"/>
    <property type="match status" value="1"/>
</dbReference>
<dbReference type="CDD" id="cd01034">
    <property type="entry name" value="EriC_like"/>
    <property type="match status" value="1"/>
</dbReference>
<keyword evidence="4 11" id="KW-1133">Transmembrane helix</keyword>
<feature type="transmembrane region" description="Helical" evidence="11">
    <location>
        <begin position="58"/>
        <end position="77"/>
    </location>
</feature>
<keyword evidence="8" id="KW-0868">Chloride</keyword>
<comment type="subcellular location">
    <subcellularLocation>
        <location evidence="1">Membrane</location>
        <topology evidence="1">Multi-pass membrane protein</topology>
    </subcellularLocation>
</comment>
<feature type="transmembrane region" description="Helical" evidence="11">
    <location>
        <begin position="164"/>
        <end position="188"/>
    </location>
</feature>
<evidence type="ECO:0000256" key="3">
    <source>
        <dbReference type="ARBA" id="ARBA00022692"/>
    </source>
</evidence>
<feature type="transmembrane region" description="Helical" evidence="11">
    <location>
        <begin position="107"/>
        <end position="127"/>
    </location>
</feature>
<dbReference type="InterPro" id="IPR001807">
    <property type="entry name" value="ClC"/>
</dbReference>
<feature type="transmembrane region" description="Helical" evidence="11">
    <location>
        <begin position="279"/>
        <end position="296"/>
    </location>
</feature>
<keyword evidence="13" id="KW-1185">Reference proteome</keyword>